<keyword evidence="2 5" id="KW-0812">Transmembrane</keyword>
<name>A0A1I4C059_9GAMM</name>
<evidence type="ECO:0000313" key="7">
    <source>
        <dbReference type="EMBL" id="SFK73596.1"/>
    </source>
</evidence>
<gene>
    <name evidence="7" type="ORF">SAMN05192579_10616</name>
</gene>
<dbReference type="Gene3D" id="1.20.1250.20">
    <property type="entry name" value="MFS general substrate transporter like domains"/>
    <property type="match status" value="2"/>
</dbReference>
<feature type="transmembrane region" description="Helical" evidence="5">
    <location>
        <begin position="121"/>
        <end position="142"/>
    </location>
</feature>
<keyword evidence="4 5" id="KW-0472">Membrane</keyword>
<feature type="transmembrane region" description="Helical" evidence="5">
    <location>
        <begin position="21"/>
        <end position="43"/>
    </location>
</feature>
<feature type="transmembrane region" description="Helical" evidence="5">
    <location>
        <begin position="242"/>
        <end position="261"/>
    </location>
</feature>
<dbReference type="PROSITE" id="PS50850">
    <property type="entry name" value="MFS"/>
    <property type="match status" value="1"/>
</dbReference>
<dbReference type="GO" id="GO:0022857">
    <property type="term" value="F:transmembrane transporter activity"/>
    <property type="evidence" value="ECO:0007669"/>
    <property type="project" value="InterPro"/>
</dbReference>
<dbReference type="InterPro" id="IPR020846">
    <property type="entry name" value="MFS_dom"/>
</dbReference>
<dbReference type="AlphaFoldDB" id="A0A1I4C059"/>
<comment type="subcellular location">
    <subcellularLocation>
        <location evidence="1">Membrane</location>
        <topology evidence="1">Multi-pass membrane protein</topology>
    </subcellularLocation>
</comment>
<evidence type="ECO:0000313" key="8">
    <source>
        <dbReference type="Proteomes" id="UP000198725"/>
    </source>
</evidence>
<feature type="transmembrane region" description="Helical" evidence="5">
    <location>
        <begin position="334"/>
        <end position="355"/>
    </location>
</feature>
<dbReference type="EMBL" id="FOSR01000006">
    <property type="protein sequence ID" value="SFK73596.1"/>
    <property type="molecule type" value="Genomic_DNA"/>
</dbReference>
<dbReference type="Pfam" id="PF07690">
    <property type="entry name" value="MFS_1"/>
    <property type="match status" value="2"/>
</dbReference>
<keyword evidence="3 5" id="KW-1133">Transmembrane helix</keyword>
<feature type="domain" description="Major facilitator superfamily (MFS) profile" evidence="6">
    <location>
        <begin position="20"/>
        <end position="420"/>
    </location>
</feature>
<dbReference type="PANTHER" id="PTHR23528:SF1">
    <property type="entry name" value="MAJOR FACILITATOR SUPERFAMILY (MFS) PROFILE DOMAIN-CONTAINING PROTEIN"/>
    <property type="match status" value="1"/>
</dbReference>
<dbReference type="PROSITE" id="PS00216">
    <property type="entry name" value="SUGAR_TRANSPORT_1"/>
    <property type="match status" value="1"/>
</dbReference>
<evidence type="ECO:0000256" key="4">
    <source>
        <dbReference type="ARBA" id="ARBA00023136"/>
    </source>
</evidence>
<dbReference type="InterPro" id="IPR011701">
    <property type="entry name" value="MFS"/>
</dbReference>
<protein>
    <submittedName>
        <fullName evidence="7">Predicted arabinose efflux permease, MFS family</fullName>
    </submittedName>
</protein>
<evidence type="ECO:0000256" key="3">
    <source>
        <dbReference type="ARBA" id="ARBA00022989"/>
    </source>
</evidence>
<proteinExistence type="predicted"/>
<dbReference type="InterPro" id="IPR005829">
    <property type="entry name" value="Sugar_transporter_CS"/>
</dbReference>
<reference evidence="8" key="1">
    <citation type="submission" date="2016-10" db="EMBL/GenBank/DDBJ databases">
        <authorList>
            <person name="Varghese N."/>
            <person name="Submissions S."/>
        </authorList>
    </citation>
    <scope>NUCLEOTIDE SEQUENCE [LARGE SCALE GENOMIC DNA]</scope>
    <source>
        <strain evidence="8">MO64</strain>
    </source>
</reference>
<evidence type="ECO:0000256" key="5">
    <source>
        <dbReference type="SAM" id="Phobius"/>
    </source>
</evidence>
<feature type="transmembrane region" description="Helical" evidence="5">
    <location>
        <begin position="96"/>
        <end position="115"/>
    </location>
</feature>
<dbReference type="GO" id="GO:0016020">
    <property type="term" value="C:membrane"/>
    <property type="evidence" value="ECO:0007669"/>
    <property type="project" value="UniProtKB-SubCell"/>
</dbReference>
<organism evidence="7 8">
    <name type="scientific">Rhodanobacter glycinis</name>
    <dbReference type="NCBI Taxonomy" id="582702"/>
    <lineage>
        <taxon>Bacteria</taxon>
        <taxon>Pseudomonadati</taxon>
        <taxon>Pseudomonadota</taxon>
        <taxon>Gammaproteobacteria</taxon>
        <taxon>Lysobacterales</taxon>
        <taxon>Rhodanobacteraceae</taxon>
        <taxon>Rhodanobacter</taxon>
    </lineage>
</organism>
<evidence type="ECO:0000259" key="6">
    <source>
        <dbReference type="PROSITE" id="PS50850"/>
    </source>
</evidence>
<feature type="transmembrane region" description="Helical" evidence="5">
    <location>
        <begin position="154"/>
        <end position="173"/>
    </location>
</feature>
<dbReference type="RefSeq" id="WP_092703101.1">
    <property type="nucleotide sequence ID" value="NZ_FOSR01000006.1"/>
</dbReference>
<feature type="transmembrane region" description="Helical" evidence="5">
    <location>
        <begin position="179"/>
        <end position="202"/>
    </location>
</feature>
<keyword evidence="8" id="KW-1185">Reference proteome</keyword>
<evidence type="ECO:0000256" key="1">
    <source>
        <dbReference type="ARBA" id="ARBA00004141"/>
    </source>
</evidence>
<feature type="transmembrane region" description="Helical" evidence="5">
    <location>
        <begin position="273"/>
        <end position="292"/>
    </location>
</feature>
<dbReference type="SUPFAM" id="SSF103473">
    <property type="entry name" value="MFS general substrate transporter"/>
    <property type="match status" value="1"/>
</dbReference>
<accession>A0A1I4C059</accession>
<feature type="transmembrane region" description="Helical" evidence="5">
    <location>
        <begin position="55"/>
        <end position="75"/>
    </location>
</feature>
<sequence length="420" mass="44521">MVGSDHVEAATVPCTRRVGRLFMAVYGLAYTGLWMALLPPILVGLAMRVSVIDPAHAADSLSLVVGVGALVALFGNPFFGRLSDRTTSRHGMRRPWLIAGALGGVAGLAVVAQATSIPQLLLGWCITQLAYNAELAVLAAILSDQIPTSQRGTVSGIVSISLPLGMIGGTFLVEVLVASTLAIFLVPAAIALLCALVLACVLRDSRLDSAHRPPYGWRGFLGSFWINPLRFPDFSWAWSSRFLLYAGVAMLLTYQEFYLIHQLNCPPGDVPHRIFLSTVVQCCMVAIFGVLGGGLSDAVGRRKVFVCGAALLYALALVVIAFATSYAWFLVGMALSGIAQGTYLAVDFALVTDVLPERETHAARNLGIFNIASVLPQWLMPAVAPAILAVSSGSYAVLFMVAAVLVALGAWAILPVRGVR</sequence>
<feature type="transmembrane region" description="Helical" evidence="5">
    <location>
        <begin position="394"/>
        <end position="414"/>
    </location>
</feature>
<dbReference type="Proteomes" id="UP000198725">
    <property type="component" value="Unassembled WGS sequence"/>
</dbReference>
<evidence type="ECO:0000256" key="2">
    <source>
        <dbReference type="ARBA" id="ARBA00022692"/>
    </source>
</evidence>
<dbReference type="InterPro" id="IPR036259">
    <property type="entry name" value="MFS_trans_sf"/>
</dbReference>
<feature type="transmembrane region" description="Helical" evidence="5">
    <location>
        <begin position="367"/>
        <end position="388"/>
    </location>
</feature>
<feature type="transmembrane region" description="Helical" evidence="5">
    <location>
        <begin position="304"/>
        <end position="328"/>
    </location>
</feature>
<dbReference type="PANTHER" id="PTHR23528">
    <property type="match status" value="1"/>
</dbReference>